<dbReference type="InterPro" id="IPR006015">
    <property type="entry name" value="Universal_stress_UspA"/>
</dbReference>
<evidence type="ECO:0000313" key="4">
    <source>
        <dbReference type="Proteomes" id="UP001265550"/>
    </source>
</evidence>
<dbReference type="Pfam" id="PF00582">
    <property type="entry name" value="Usp"/>
    <property type="match status" value="2"/>
</dbReference>
<dbReference type="PRINTS" id="PR01438">
    <property type="entry name" value="UNVRSLSTRESS"/>
</dbReference>
<proteinExistence type="inferred from homology"/>
<comment type="caution">
    <text evidence="3">The sequence shown here is derived from an EMBL/GenBank/DDBJ whole genome shotgun (WGS) entry which is preliminary data.</text>
</comment>
<gene>
    <name evidence="3" type="ORF">J2X09_005093</name>
</gene>
<dbReference type="InterPro" id="IPR006016">
    <property type="entry name" value="UspA"/>
</dbReference>
<dbReference type="RefSeq" id="WP_204735613.1">
    <property type="nucleotide sequence ID" value="NZ_JAVDWE010000022.1"/>
</dbReference>
<comment type="similarity">
    <text evidence="1">Belongs to the universal stress protein A family.</text>
</comment>
<keyword evidence="4" id="KW-1185">Reference proteome</keyword>
<dbReference type="PANTHER" id="PTHR31964">
    <property type="entry name" value="ADENINE NUCLEOTIDE ALPHA HYDROLASES-LIKE SUPERFAMILY PROTEIN"/>
    <property type="match status" value="1"/>
</dbReference>
<dbReference type="InterPro" id="IPR014729">
    <property type="entry name" value="Rossmann-like_a/b/a_fold"/>
</dbReference>
<feature type="domain" description="UspA" evidence="2">
    <location>
        <begin position="152"/>
        <end position="299"/>
    </location>
</feature>
<evidence type="ECO:0000256" key="1">
    <source>
        <dbReference type="ARBA" id="ARBA00008791"/>
    </source>
</evidence>
<feature type="domain" description="UspA" evidence="2">
    <location>
        <begin position="2"/>
        <end position="140"/>
    </location>
</feature>
<dbReference type="SUPFAM" id="SSF52402">
    <property type="entry name" value="Adenine nucleotide alpha hydrolases-like"/>
    <property type="match status" value="2"/>
</dbReference>
<dbReference type="Proteomes" id="UP001265550">
    <property type="component" value="Unassembled WGS sequence"/>
</dbReference>
<organism evidence="3 4">
    <name type="scientific">Hydrogenophaga laconesensis</name>
    <dbReference type="NCBI Taxonomy" id="1805971"/>
    <lineage>
        <taxon>Bacteria</taxon>
        <taxon>Pseudomonadati</taxon>
        <taxon>Pseudomonadota</taxon>
        <taxon>Betaproteobacteria</taxon>
        <taxon>Burkholderiales</taxon>
        <taxon>Comamonadaceae</taxon>
        <taxon>Hydrogenophaga</taxon>
    </lineage>
</organism>
<dbReference type="PANTHER" id="PTHR31964:SF113">
    <property type="entry name" value="USPA DOMAIN-CONTAINING PROTEIN"/>
    <property type="match status" value="1"/>
</dbReference>
<evidence type="ECO:0000259" key="2">
    <source>
        <dbReference type="Pfam" id="PF00582"/>
    </source>
</evidence>
<dbReference type="Gene3D" id="3.40.50.620">
    <property type="entry name" value="HUPs"/>
    <property type="match status" value="2"/>
</dbReference>
<evidence type="ECO:0000313" key="3">
    <source>
        <dbReference type="EMBL" id="MDR7097319.1"/>
    </source>
</evidence>
<dbReference type="CDD" id="cd00293">
    <property type="entry name" value="USP-like"/>
    <property type="match status" value="2"/>
</dbReference>
<name>A0ABU1VIK5_9BURK</name>
<sequence>MRILMPVDASSFSKAAVAFVTSRSTLLEEPTDVELVNIQYHVPLRVSRALSKEVVRNYYETEAARALKSATAALKRAGATTTARYVVGNVAHKLAAIVANDPADLIVMGSHGATGLKLLLLGSVASTVAVSSTKPLLIVREGAVPRKDSLKLGIALDGSPYGLAAARFVARHRKLFGPAPAISLIHMAPELTKIVVPGWLEREVETGIKPEQIEAMHKAAFESVFAPVREVLDGAGLASKEVRLIGRVPGDEIAAHATKSRLDLLVMGSLGFGASRHTAMGSVAARVASRCRTALLLVREK</sequence>
<protein>
    <submittedName>
        <fullName evidence="3">Nucleotide-binding universal stress UspA family protein</fullName>
    </submittedName>
</protein>
<reference evidence="3 4" key="1">
    <citation type="submission" date="2023-07" db="EMBL/GenBank/DDBJ databases">
        <title>Sorghum-associated microbial communities from plants grown in Nebraska, USA.</title>
        <authorList>
            <person name="Schachtman D."/>
        </authorList>
    </citation>
    <scope>NUCLEOTIDE SEQUENCE [LARGE SCALE GENOMIC DNA]</scope>
    <source>
        <strain evidence="3 4">BE240</strain>
    </source>
</reference>
<accession>A0ABU1VIK5</accession>
<dbReference type="EMBL" id="JAVDWE010000022">
    <property type="protein sequence ID" value="MDR7097319.1"/>
    <property type="molecule type" value="Genomic_DNA"/>
</dbReference>